<evidence type="ECO:0000313" key="3">
    <source>
        <dbReference type="Proteomes" id="UP001595872"/>
    </source>
</evidence>
<protein>
    <recommendedName>
        <fullName evidence="4">DUF5753 domain-containing protein</fullName>
    </recommendedName>
</protein>
<dbReference type="EMBL" id="JBHSIT010000011">
    <property type="protein sequence ID" value="MFC4912227.1"/>
    <property type="molecule type" value="Genomic_DNA"/>
</dbReference>
<proteinExistence type="predicted"/>
<feature type="compositionally biased region" description="Basic and acidic residues" evidence="1">
    <location>
        <begin position="71"/>
        <end position="82"/>
    </location>
</feature>
<evidence type="ECO:0000313" key="2">
    <source>
        <dbReference type="EMBL" id="MFC4912227.1"/>
    </source>
</evidence>
<organism evidence="2 3">
    <name type="scientific">Actinomadura gamaensis</name>
    <dbReference type="NCBI Taxonomy" id="1763541"/>
    <lineage>
        <taxon>Bacteria</taxon>
        <taxon>Bacillati</taxon>
        <taxon>Actinomycetota</taxon>
        <taxon>Actinomycetes</taxon>
        <taxon>Streptosporangiales</taxon>
        <taxon>Thermomonosporaceae</taxon>
        <taxon>Actinomadura</taxon>
    </lineage>
</organism>
<feature type="compositionally biased region" description="Basic and acidic residues" evidence="1">
    <location>
        <begin position="49"/>
        <end position="62"/>
    </location>
</feature>
<dbReference type="Proteomes" id="UP001595872">
    <property type="component" value="Unassembled WGS sequence"/>
</dbReference>
<comment type="caution">
    <text evidence="2">The sequence shown here is derived from an EMBL/GenBank/DDBJ whole genome shotgun (WGS) entry which is preliminary data.</text>
</comment>
<keyword evidence="3" id="KW-1185">Reference proteome</keyword>
<feature type="region of interest" description="Disordered" evidence="1">
    <location>
        <begin position="49"/>
        <end position="82"/>
    </location>
</feature>
<accession>A0ABV9U6S2</accession>
<name>A0ABV9U6S2_9ACTN</name>
<dbReference type="RefSeq" id="WP_378261913.1">
    <property type="nucleotide sequence ID" value="NZ_JBHSIT010000011.1"/>
</dbReference>
<evidence type="ECO:0008006" key="4">
    <source>
        <dbReference type="Google" id="ProtNLM"/>
    </source>
</evidence>
<reference evidence="3" key="1">
    <citation type="journal article" date="2019" name="Int. J. Syst. Evol. Microbiol.">
        <title>The Global Catalogue of Microorganisms (GCM) 10K type strain sequencing project: providing services to taxonomists for standard genome sequencing and annotation.</title>
        <authorList>
            <consortium name="The Broad Institute Genomics Platform"/>
            <consortium name="The Broad Institute Genome Sequencing Center for Infectious Disease"/>
            <person name="Wu L."/>
            <person name="Ma J."/>
        </authorList>
    </citation>
    <scope>NUCLEOTIDE SEQUENCE [LARGE SCALE GENOMIC DNA]</scope>
    <source>
        <strain evidence="3">KLKA75</strain>
    </source>
</reference>
<evidence type="ECO:0000256" key="1">
    <source>
        <dbReference type="SAM" id="MobiDB-lite"/>
    </source>
</evidence>
<gene>
    <name evidence="2" type="ORF">ACFPCY_33335</name>
</gene>
<sequence length="82" mass="9196">MTVANFTPQQYPLFELRPILDGSPELNIWTGAISYHETRQQAGAAVKEVEKAGRGENRRHEVSQLLRRLTGAKDTEESGKES</sequence>